<dbReference type="STRING" id="913774.A0A0C3H3U6"/>
<dbReference type="OrthoDB" id="194358at2759"/>
<accession>A0A0C3H3U6</accession>
<dbReference type="InterPro" id="IPR036770">
    <property type="entry name" value="Ankyrin_rpt-contain_sf"/>
</dbReference>
<dbReference type="AlphaFoldDB" id="A0A0C3H3U6"/>
<evidence type="ECO:0008006" key="3">
    <source>
        <dbReference type="Google" id="ProtNLM"/>
    </source>
</evidence>
<proteinExistence type="predicted"/>
<dbReference type="EMBL" id="KN832882">
    <property type="protein sequence ID" value="KIM97106.1"/>
    <property type="molecule type" value="Genomic_DNA"/>
</dbReference>
<dbReference type="HOGENOM" id="CLU_1669906_0_0_1"/>
<evidence type="ECO:0000313" key="1">
    <source>
        <dbReference type="EMBL" id="KIM97106.1"/>
    </source>
</evidence>
<gene>
    <name evidence="1" type="ORF">OIDMADRAFT_32139</name>
</gene>
<keyword evidence="2" id="KW-1185">Reference proteome</keyword>
<evidence type="ECO:0000313" key="2">
    <source>
        <dbReference type="Proteomes" id="UP000054321"/>
    </source>
</evidence>
<dbReference type="Proteomes" id="UP000054321">
    <property type="component" value="Unassembled WGS sequence"/>
</dbReference>
<protein>
    <recommendedName>
        <fullName evidence="3">Ankyrin repeat protein</fullName>
    </recommendedName>
</protein>
<reference evidence="1 2" key="1">
    <citation type="submission" date="2014-04" db="EMBL/GenBank/DDBJ databases">
        <authorList>
            <consortium name="DOE Joint Genome Institute"/>
            <person name="Kuo A."/>
            <person name="Martino E."/>
            <person name="Perotto S."/>
            <person name="Kohler A."/>
            <person name="Nagy L.G."/>
            <person name="Floudas D."/>
            <person name="Copeland A."/>
            <person name="Barry K.W."/>
            <person name="Cichocki N."/>
            <person name="Veneault-Fourrey C."/>
            <person name="LaButti K."/>
            <person name="Lindquist E.A."/>
            <person name="Lipzen A."/>
            <person name="Lundell T."/>
            <person name="Morin E."/>
            <person name="Murat C."/>
            <person name="Sun H."/>
            <person name="Tunlid A."/>
            <person name="Henrissat B."/>
            <person name="Grigoriev I.V."/>
            <person name="Hibbett D.S."/>
            <person name="Martin F."/>
            <person name="Nordberg H.P."/>
            <person name="Cantor M.N."/>
            <person name="Hua S.X."/>
        </authorList>
    </citation>
    <scope>NUCLEOTIDE SEQUENCE [LARGE SCALE GENOMIC DNA]</scope>
    <source>
        <strain evidence="1 2">Zn</strain>
    </source>
</reference>
<dbReference type="Gene3D" id="1.25.40.20">
    <property type="entry name" value="Ankyrin repeat-containing domain"/>
    <property type="match status" value="1"/>
</dbReference>
<dbReference type="SUPFAM" id="SSF48403">
    <property type="entry name" value="Ankyrin repeat"/>
    <property type="match status" value="1"/>
</dbReference>
<organism evidence="1 2">
    <name type="scientific">Oidiodendron maius (strain Zn)</name>
    <dbReference type="NCBI Taxonomy" id="913774"/>
    <lineage>
        <taxon>Eukaryota</taxon>
        <taxon>Fungi</taxon>
        <taxon>Dikarya</taxon>
        <taxon>Ascomycota</taxon>
        <taxon>Pezizomycotina</taxon>
        <taxon>Leotiomycetes</taxon>
        <taxon>Leotiomycetes incertae sedis</taxon>
        <taxon>Myxotrichaceae</taxon>
        <taxon>Oidiodendron</taxon>
    </lineage>
</organism>
<sequence>MDPKSRLSYGFKINVVKIAANAPCWRFWLGLKWLWYAEARKRGLRVQPKAKVGLLLELGADPNAPGYRVKPLQIAVAFQDYHTVDLLLAAGAVSNDVGDASFFFNILCGYSPLQIIRHVEDFVDWDYDDTMLEERERLGVENLLLEHGARIILLHSGS</sequence>
<name>A0A0C3H3U6_OIDMZ</name>
<reference evidence="2" key="2">
    <citation type="submission" date="2015-01" db="EMBL/GenBank/DDBJ databases">
        <title>Evolutionary Origins and Diversification of the Mycorrhizal Mutualists.</title>
        <authorList>
            <consortium name="DOE Joint Genome Institute"/>
            <consortium name="Mycorrhizal Genomics Consortium"/>
            <person name="Kohler A."/>
            <person name="Kuo A."/>
            <person name="Nagy L.G."/>
            <person name="Floudas D."/>
            <person name="Copeland A."/>
            <person name="Barry K.W."/>
            <person name="Cichocki N."/>
            <person name="Veneault-Fourrey C."/>
            <person name="LaButti K."/>
            <person name="Lindquist E.A."/>
            <person name="Lipzen A."/>
            <person name="Lundell T."/>
            <person name="Morin E."/>
            <person name="Murat C."/>
            <person name="Riley R."/>
            <person name="Ohm R."/>
            <person name="Sun H."/>
            <person name="Tunlid A."/>
            <person name="Henrissat B."/>
            <person name="Grigoriev I.V."/>
            <person name="Hibbett D.S."/>
            <person name="Martin F."/>
        </authorList>
    </citation>
    <scope>NUCLEOTIDE SEQUENCE [LARGE SCALE GENOMIC DNA]</scope>
    <source>
        <strain evidence="2">Zn</strain>
    </source>
</reference>
<dbReference type="InParanoid" id="A0A0C3H3U6"/>